<organism evidence="1 2">
    <name type="scientific">Cruoricaptor ignavus</name>
    <dbReference type="NCBI Taxonomy" id="1118202"/>
    <lineage>
        <taxon>Bacteria</taxon>
        <taxon>Pseudomonadati</taxon>
        <taxon>Bacteroidota</taxon>
        <taxon>Flavobacteriia</taxon>
        <taxon>Flavobacteriales</taxon>
        <taxon>Weeksellaceae</taxon>
        <taxon>Cruoricaptor</taxon>
    </lineage>
</organism>
<dbReference type="Gene3D" id="1.25.40.390">
    <property type="match status" value="1"/>
</dbReference>
<name>A0A7M1T0H9_9FLAO</name>
<dbReference type="InterPro" id="IPR011990">
    <property type="entry name" value="TPR-like_helical_dom_sf"/>
</dbReference>
<accession>A0A7M1T0H9</accession>
<dbReference type="KEGG" id="civ:IMZ16_07350"/>
<dbReference type="AlphaFoldDB" id="A0A7M1T0H9"/>
<dbReference type="Proteomes" id="UP000593605">
    <property type="component" value="Chromosome"/>
</dbReference>
<evidence type="ECO:0000313" key="1">
    <source>
        <dbReference type="EMBL" id="QOR73346.1"/>
    </source>
</evidence>
<evidence type="ECO:0000313" key="2">
    <source>
        <dbReference type="Proteomes" id="UP000593605"/>
    </source>
</evidence>
<dbReference type="RefSeq" id="WP_193439505.1">
    <property type="nucleotide sequence ID" value="NZ_CP063145.1"/>
</dbReference>
<reference evidence="1 2" key="1">
    <citation type="submission" date="2020-10" db="EMBL/GenBank/DDBJ databases">
        <title>Complete genome of Cruoricapor ignavus strain M1214 isolated from the blood culture of a febrile patient.</title>
        <authorList>
            <person name="Guglielmino C.J.D."/>
        </authorList>
    </citation>
    <scope>NUCLEOTIDE SEQUENCE [LARGE SCALE GENOMIC DNA]</scope>
    <source>
        <strain evidence="1 2">M1214</strain>
    </source>
</reference>
<gene>
    <name evidence="1" type="ORF">IMZ16_07350</name>
</gene>
<dbReference type="SUPFAM" id="SSF48452">
    <property type="entry name" value="TPR-like"/>
    <property type="match status" value="1"/>
</dbReference>
<sequence length="470" mass="51966">MKKIIIASVVLASIITGCRDNPNVTEDVFLTTPNSMSSWIVGVNRQAALTMNSVIINAEITSDNYFNNYSQYTKVFDRLQIEYFDYDVNQLQNQVSALYEMADYGITKVAAADNTTTKANIAYLHLMRGYARILGGELFIALPESPKGKILTSQQLIQKAVDDINNAISLGLGATDAQFAHLLLARAYYNLGDKSNAKKMATTVISSNPQMLYTIKYDGQNGVGNEMQNATFQALPNRLAPLPRLDFLDPKYFYKGTAALEQKSIAIGKSEEAYLILAEAYLSENNLSFAKDVLINLINDVVAKRPTAMVNDKKETRNGGNRKDYPLKAVGVKFSSDAPVKNGLVLDRQAGDVKVYTVSGTSVSADDVAKADSVESLLYLTYLLRQEIFISEGRRLLDLGIKYPISQIEENNNPNVTAEFTKVQIPEFVPKDLGLDDFSTDASGTVTIKNDMNRIIVNNRKSPFIAPFFK</sequence>
<dbReference type="EMBL" id="CP063145">
    <property type="protein sequence ID" value="QOR73346.1"/>
    <property type="molecule type" value="Genomic_DNA"/>
</dbReference>
<proteinExistence type="predicted"/>
<protein>
    <submittedName>
        <fullName evidence="1">Tetratricopeptide repeat protein</fullName>
    </submittedName>
</protein>
<dbReference type="PROSITE" id="PS51257">
    <property type="entry name" value="PROKAR_LIPOPROTEIN"/>
    <property type="match status" value="1"/>
</dbReference>